<dbReference type="EMBL" id="CAESAQ020000099">
    <property type="protein sequence ID" value="CAB5506432.1"/>
    <property type="molecule type" value="Genomic_DNA"/>
</dbReference>
<accession>A0A8H9CGU7</accession>
<protein>
    <submittedName>
        <fullName evidence="1">Uncharacterized protein</fullName>
    </submittedName>
</protein>
<evidence type="ECO:0000313" key="1">
    <source>
        <dbReference type="EMBL" id="CAB5506432.1"/>
    </source>
</evidence>
<organism evidence="1 2">
    <name type="scientific">Bathymodiolus thermophilus thioautotrophic gill symbiont</name>
    <dbReference type="NCBI Taxonomy" id="2360"/>
    <lineage>
        <taxon>Bacteria</taxon>
        <taxon>Pseudomonadati</taxon>
        <taxon>Pseudomonadota</taxon>
        <taxon>Gammaproteobacteria</taxon>
        <taxon>sulfur-oxidizing symbionts</taxon>
    </lineage>
</organism>
<gene>
    <name evidence="1" type="ORF">THERMOS_2321</name>
</gene>
<proteinExistence type="predicted"/>
<sequence length="42" mass="4873">MIDVEEEAIVDIAQAKKDIQNIEREPADIKKQMNGYLKELEL</sequence>
<dbReference type="Proteomes" id="UP000643672">
    <property type="component" value="Unassembled WGS sequence"/>
</dbReference>
<evidence type="ECO:0000313" key="2">
    <source>
        <dbReference type="Proteomes" id="UP000643672"/>
    </source>
</evidence>
<reference evidence="1 2" key="1">
    <citation type="submission" date="2020-05" db="EMBL/GenBank/DDBJ databases">
        <authorList>
            <person name="Petersen J."/>
            <person name="Sayavedra L."/>
        </authorList>
    </citation>
    <scope>NUCLEOTIDE SEQUENCE [LARGE SCALE GENOMIC DNA]</scope>
    <source>
        <strain evidence="1">B thermophilus SOXS</strain>
    </source>
</reference>
<dbReference type="AlphaFoldDB" id="A0A8H9CGU7"/>
<name>A0A8H9CGU7_9GAMM</name>
<dbReference type="RefSeq" id="WP_257468852.1">
    <property type="nucleotide sequence ID" value="NZ_CAESAQ020000099.1"/>
</dbReference>
<comment type="caution">
    <text evidence="1">The sequence shown here is derived from an EMBL/GenBank/DDBJ whole genome shotgun (WGS) entry which is preliminary data.</text>
</comment>
<keyword evidence="2" id="KW-1185">Reference proteome</keyword>